<comment type="caution">
    <text evidence="3">The sequence shown here is derived from an EMBL/GenBank/DDBJ whole genome shotgun (WGS) entry which is preliminary data.</text>
</comment>
<dbReference type="Proteomes" id="UP000613740">
    <property type="component" value="Unassembled WGS sequence"/>
</dbReference>
<reference evidence="3" key="1">
    <citation type="journal article" date="2020" name="bioRxiv">
        <title>Comparative genomics of Chlamydomonas.</title>
        <authorList>
            <person name="Craig R.J."/>
            <person name="Hasan A.R."/>
            <person name="Ness R.W."/>
            <person name="Keightley P.D."/>
        </authorList>
    </citation>
    <scope>NUCLEOTIDE SEQUENCE</scope>
    <source>
        <strain evidence="3">CCAP 11/173</strain>
    </source>
</reference>
<feature type="domain" description="Pherophorin" evidence="2">
    <location>
        <begin position="76"/>
        <end position="224"/>
    </location>
</feature>
<proteinExistence type="predicted"/>
<accession>A0A835VWC5</accession>
<dbReference type="Pfam" id="PF12499">
    <property type="entry name" value="DUF3707"/>
    <property type="match status" value="1"/>
</dbReference>
<evidence type="ECO:0000313" key="4">
    <source>
        <dbReference type="Proteomes" id="UP000613740"/>
    </source>
</evidence>
<gene>
    <name evidence="3" type="ORF">HYH02_014587</name>
</gene>
<keyword evidence="1" id="KW-0732">Signal</keyword>
<dbReference type="InterPro" id="IPR024616">
    <property type="entry name" value="Pherophorin"/>
</dbReference>
<feature type="signal peptide" evidence="1">
    <location>
        <begin position="1"/>
        <end position="20"/>
    </location>
</feature>
<protein>
    <recommendedName>
        <fullName evidence="2">Pherophorin domain-containing protein</fullName>
    </recommendedName>
</protein>
<organism evidence="3 4">
    <name type="scientific">Chlamydomonas schloesseri</name>
    <dbReference type="NCBI Taxonomy" id="2026947"/>
    <lineage>
        <taxon>Eukaryota</taxon>
        <taxon>Viridiplantae</taxon>
        <taxon>Chlorophyta</taxon>
        <taxon>core chlorophytes</taxon>
        <taxon>Chlorophyceae</taxon>
        <taxon>CS clade</taxon>
        <taxon>Chlamydomonadales</taxon>
        <taxon>Chlamydomonadaceae</taxon>
        <taxon>Chlamydomonas</taxon>
    </lineage>
</organism>
<evidence type="ECO:0000256" key="1">
    <source>
        <dbReference type="SAM" id="SignalP"/>
    </source>
</evidence>
<name>A0A835VWC5_9CHLO</name>
<evidence type="ECO:0000259" key="2">
    <source>
        <dbReference type="Pfam" id="PF12499"/>
    </source>
</evidence>
<evidence type="ECO:0000313" key="3">
    <source>
        <dbReference type="EMBL" id="KAG2427541.1"/>
    </source>
</evidence>
<sequence>MMYSLIKISLVLGLAAVAHACNPFTLETSRPGPGHRRSAIYQSLGTSAQYGVGLSRRSLAANPANKAPPPPPAAVCTCLPATSVCGCSPYRLSEPVVTPLSPDDFPFFTGTRFCFTIRVVGCGATPLPCCTAAATAPLEQVLLNVGKQCTGRFVDYTVNDQSWDDAGVDGPYTKSSVVYFKGLGLSLLTAAGTQLCVATTDEVGIGVPCNNVKTLCDDPKDGNCR</sequence>
<feature type="chain" id="PRO_5032627625" description="Pherophorin domain-containing protein" evidence="1">
    <location>
        <begin position="21"/>
        <end position="225"/>
    </location>
</feature>
<dbReference type="EMBL" id="JAEHOD010000100">
    <property type="protein sequence ID" value="KAG2427541.1"/>
    <property type="molecule type" value="Genomic_DNA"/>
</dbReference>
<dbReference type="AlphaFoldDB" id="A0A835VWC5"/>
<keyword evidence="4" id="KW-1185">Reference proteome</keyword>